<reference evidence="18 19" key="1">
    <citation type="journal article" date="2003" name="DNA Res.">
        <title>Complete genome structure of Gloeobacter violaceus PCC 7421, a cyanobacterium that lacks thylakoids.</title>
        <authorList>
            <person name="Nakamura Y."/>
            <person name="Kaneko T."/>
            <person name="Sato S."/>
            <person name="Mimuro M."/>
            <person name="Miyashita H."/>
            <person name="Tsuchiya T."/>
            <person name="Sasamoto S."/>
            <person name="Watanabe A."/>
            <person name="Kawashima K."/>
            <person name="Kishida Y."/>
            <person name="Kiyokawa C."/>
            <person name="Kohara M."/>
            <person name="Matsumoto M."/>
            <person name="Matsuno A."/>
            <person name="Nakazaki N."/>
            <person name="Shimpo S."/>
            <person name="Takeuchi C."/>
            <person name="Yamada M."/>
            <person name="Tabata S."/>
        </authorList>
    </citation>
    <scope>NUCLEOTIDE SEQUENCE [LARGE SCALE GENOMIC DNA]</scope>
    <source>
        <strain evidence="19">ATCC 29082 / PCC 7421</strain>
    </source>
</reference>
<dbReference type="GO" id="GO:0009279">
    <property type="term" value="C:cell outer membrane"/>
    <property type="evidence" value="ECO:0000318"/>
    <property type="project" value="GO_Central"/>
</dbReference>
<dbReference type="Proteomes" id="UP000000557">
    <property type="component" value="Chromosome"/>
</dbReference>
<dbReference type="RefSeq" id="WP_011141976.1">
    <property type="nucleotide sequence ID" value="NC_005125.1"/>
</dbReference>
<dbReference type="InterPro" id="IPR000531">
    <property type="entry name" value="Beta-barrel_TonB"/>
</dbReference>
<dbReference type="EMBL" id="BA000045">
    <property type="protein sequence ID" value="BAC89919.1"/>
    <property type="molecule type" value="Genomic_DNA"/>
</dbReference>
<dbReference type="InterPro" id="IPR039426">
    <property type="entry name" value="TonB-dep_rcpt-like"/>
</dbReference>
<comment type="subcellular location">
    <subcellularLocation>
        <location evidence="1 13">Cell outer membrane</location>
        <topology evidence="1 13">Multi-pass membrane protein</topology>
    </subcellularLocation>
</comment>
<evidence type="ECO:0000256" key="11">
    <source>
        <dbReference type="ARBA" id="ARBA00023136"/>
    </source>
</evidence>
<evidence type="ECO:0000256" key="13">
    <source>
        <dbReference type="PROSITE-ProRule" id="PRU01360"/>
    </source>
</evidence>
<evidence type="ECO:0000256" key="4">
    <source>
        <dbReference type="ARBA" id="ARBA00022452"/>
    </source>
</evidence>
<dbReference type="InterPro" id="IPR036942">
    <property type="entry name" value="Beta-barrel_TonB_sf"/>
</dbReference>
<dbReference type="GO" id="GO:0038023">
    <property type="term" value="F:signaling receptor activity"/>
    <property type="evidence" value="ECO:0007669"/>
    <property type="project" value="InterPro"/>
</dbReference>
<dbReference type="GO" id="GO:0015344">
    <property type="term" value="F:siderophore uptake transmembrane transporter activity"/>
    <property type="evidence" value="ECO:0000318"/>
    <property type="project" value="GO_Central"/>
</dbReference>
<keyword evidence="11 13" id="KW-0472">Membrane</keyword>
<evidence type="ECO:0000256" key="9">
    <source>
        <dbReference type="ARBA" id="ARBA00023065"/>
    </source>
</evidence>
<dbReference type="AlphaFoldDB" id="Q7NJ54"/>
<keyword evidence="5" id="KW-0410">Iron transport</keyword>
<keyword evidence="4 13" id="KW-1134">Transmembrane beta strand</keyword>
<keyword evidence="10 14" id="KW-0798">TonB box</keyword>
<evidence type="ECO:0000259" key="16">
    <source>
        <dbReference type="Pfam" id="PF00593"/>
    </source>
</evidence>
<evidence type="ECO:0000256" key="15">
    <source>
        <dbReference type="SAM" id="MobiDB-lite"/>
    </source>
</evidence>
<dbReference type="OrthoDB" id="427542at2"/>
<keyword evidence="9" id="KW-0406">Ion transport</keyword>
<organism evidence="18 19">
    <name type="scientific">Gloeobacter violaceus (strain ATCC 29082 / PCC 7421)</name>
    <dbReference type="NCBI Taxonomy" id="251221"/>
    <lineage>
        <taxon>Bacteria</taxon>
        <taxon>Bacillati</taxon>
        <taxon>Cyanobacteriota</taxon>
        <taxon>Cyanophyceae</taxon>
        <taxon>Gloeobacterales</taxon>
        <taxon>Gloeobacteraceae</taxon>
        <taxon>Gloeobacter</taxon>
    </lineage>
</organism>
<evidence type="ECO:0000256" key="14">
    <source>
        <dbReference type="RuleBase" id="RU003357"/>
    </source>
</evidence>
<dbReference type="SUPFAM" id="SSF56935">
    <property type="entry name" value="Porins"/>
    <property type="match status" value="1"/>
</dbReference>
<evidence type="ECO:0000259" key="17">
    <source>
        <dbReference type="Pfam" id="PF07715"/>
    </source>
</evidence>
<keyword evidence="19" id="KW-1185">Reference proteome</keyword>
<comment type="similarity">
    <text evidence="2 13 14">Belongs to the TonB-dependent receptor family.</text>
</comment>
<dbReference type="FunFam" id="2.170.130.10:FF:000001">
    <property type="entry name" value="Catecholate siderophore TonB-dependent receptor"/>
    <property type="match status" value="1"/>
</dbReference>
<dbReference type="Gene3D" id="2.170.130.10">
    <property type="entry name" value="TonB-dependent receptor, plug domain"/>
    <property type="match status" value="1"/>
</dbReference>
<evidence type="ECO:0000256" key="7">
    <source>
        <dbReference type="ARBA" id="ARBA00022729"/>
    </source>
</evidence>
<feature type="compositionally biased region" description="Low complexity" evidence="15">
    <location>
        <begin position="43"/>
        <end position="54"/>
    </location>
</feature>
<keyword evidence="3 13" id="KW-0813">Transport</keyword>
<dbReference type="CDD" id="cd01347">
    <property type="entry name" value="ligand_gated_channel"/>
    <property type="match status" value="1"/>
</dbReference>
<evidence type="ECO:0000313" key="18">
    <source>
        <dbReference type="EMBL" id="BAC89919.1"/>
    </source>
</evidence>
<keyword evidence="6 13" id="KW-0812">Transmembrane</keyword>
<evidence type="ECO:0000256" key="5">
    <source>
        <dbReference type="ARBA" id="ARBA00022496"/>
    </source>
</evidence>
<gene>
    <name evidence="18" type="ordered locus">gll1978</name>
</gene>
<dbReference type="Pfam" id="PF00593">
    <property type="entry name" value="TonB_dep_Rec_b-barrel"/>
    <property type="match status" value="1"/>
</dbReference>
<feature type="region of interest" description="Disordered" evidence="15">
    <location>
        <begin position="35"/>
        <end position="54"/>
    </location>
</feature>
<feature type="domain" description="TonB-dependent receptor plug" evidence="17">
    <location>
        <begin position="82"/>
        <end position="180"/>
    </location>
</feature>
<dbReference type="Pfam" id="PF07715">
    <property type="entry name" value="Plug"/>
    <property type="match status" value="1"/>
</dbReference>
<dbReference type="Gene3D" id="2.40.170.20">
    <property type="entry name" value="TonB-dependent receptor, beta-barrel domain"/>
    <property type="match status" value="1"/>
</dbReference>
<keyword evidence="7" id="KW-0732">Signal</keyword>
<dbReference type="InterPro" id="IPR037066">
    <property type="entry name" value="Plug_dom_sf"/>
</dbReference>
<dbReference type="PROSITE" id="PS52016">
    <property type="entry name" value="TONB_DEPENDENT_REC_3"/>
    <property type="match status" value="1"/>
</dbReference>
<evidence type="ECO:0000256" key="6">
    <source>
        <dbReference type="ARBA" id="ARBA00022692"/>
    </source>
</evidence>
<sequence length="719" mass="79727">MQPRLLTGSLALALAVAIRLDWPAYPQPAAEPGAAQLGPVLRPTAPSADPTAPTDLEPVFVTGERSYRIEDAGTATKLDLPLRDIPQSIQVIPRQVIEDRQVLRINELADNVAGVQQFTGFGGVSTPSFQVRGFNLFGEHLRNGFRDFGLISPREMANVERVEFLKGPAAVLYGSSGGFGAGTGLINVVTKKPLAAARTGAELVFGNYSLYRGTLDLGGPLTANASLSYRLNAAYENDAGFKDFGQSESVFVAPALAWKIDERTDLSLEYEYQRFNNRFQQAFPLEVEFLDLPPNRFLGEPAFDQGKTDSNALTAVLEHRFAEGWKFRQGFNMTLVKYDNRQTFPFFLLPDRRTLPRLPLLDNEGNENYSLQNEIFGKFSTGSIQHNVLFGVELSRYRYRSDVFAAPTFDAIDIYNPVYGDLPTEFVPFSLSETGSDNIGVYLQDFVEFTPNLKLLAGVRYDYVDSLIRDRLSGLLENQQFLNNLSPRAGLVWQPGDTTSLYFSYSTAFVPQFNTRTRGNTQLQPTTGRQFEFGVKQDLIPGQLSANLAFFDITRQNVVRADLENPLFGVQTGEQKSRGIELDITGRILPGWNVIATCALTDAYVSRDDIVPVGDRLFNTPVNRATLWTTYFFARESSLAGLGLGLGLYYASEKEASLPNSFTIPAVLRADAAIYYAFSNYRLVVNFKNLTSARDYTTEGLGLYPNPPLTVLGTLSLQF</sequence>
<accession>Q7NJ54</accession>
<dbReference type="NCBIfam" id="TIGR01783">
    <property type="entry name" value="TonB-siderophor"/>
    <property type="match status" value="1"/>
</dbReference>
<reference evidence="18 19" key="2">
    <citation type="journal article" date="2003" name="DNA Res.">
        <title>Complete genome structure of Gloeobacter violaceus PCC 7421, a cyanobacterium that lacks thylakoids (supplement).</title>
        <authorList>
            <person name="Nakamura Y."/>
            <person name="Kaneko T."/>
            <person name="Sato S."/>
            <person name="Mimuro M."/>
            <person name="Miyashita H."/>
            <person name="Tsuchiya T."/>
            <person name="Sasamoto S."/>
            <person name="Watanabe A."/>
            <person name="Kawashima K."/>
            <person name="Kishida Y."/>
            <person name="Kiyokawa C."/>
            <person name="Kohara M."/>
            <person name="Matsumoto M."/>
            <person name="Matsuno A."/>
            <person name="Nakazaki N."/>
            <person name="Shimpo S."/>
            <person name="Takeuchi C."/>
            <person name="Yamada M."/>
            <person name="Tabata S."/>
        </authorList>
    </citation>
    <scope>NUCLEOTIDE SEQUENCE [LARGE SCALE GENOMIC DNA]</scope>
    <source>
        <strain evidence="19">ATCC 29082 / PCC 7421</strain>
    </source>
</reference>
<evidence type="ECO:0000256" key="8">
    <source>
        <dbReference type="ARBA" id="ARBA00023004"/>
    </source>
</evidence>
<feature type="domain" description="TonB-dependent receptor-like beta-barrel" evidence="16">
    <location>
        <begin position="258"/>
        <end position="690"/>
    </location>
</feature>
<evidence type="ECO:0000256" key="1">
    <source>
        <dbReference type="ARBA" id="ARBA00004571"/>
    </source>
</evidence>
<evidence type="ECO:0000256" key="3">
    <source>
        <dbReference type="ARBA" id="ARBA00022448"/>
    </source>
</evidence>
<dbReference type="PhylomeDB" id="Q7NJ54"/>
<evidence type="ECO:0000313" key="19">
    <source>
        <dbReference type="Proteomes" id="UP000000557"/>
    </source>
</evidence>
<dbReference type="PATRIC" id="fig|251221.4.peg.2012"/>
<keyword evidence="18" id="KW-0675">Receptor</keyword>
<keyword evidence="8" id="KW-0408">Iron</keyword>
<dbReference type="KEGG" id="gvi:gll1978"/>
<keyword evidence="12 13" id="KW-0998">Cell outer membrane</keyword>
<dbReference type="FunFam" id="2.40.170.20:FF:000005">
    <property type="entry name" value="TonB-dependent siderophore receptor"/>
    <property type="match status" value="1"/>
</dbReference>
<evidence type="ECO:0000256" key="12">
    <source>
        <dbReference type="ARBA" id="ARBA00023237"/>
    </source>
</evidence>
<dbReference type="eggNOG" id="COG4774">
    <property type="taxonomic scope" value="Bacteria"/>
</dbReference>
<evidence type="ECO:0000256" key="2">
    <source>
        <dbReference type="ARBA" id="ARBA00009810"/>
    </source>
</evidence>
<dbReference type="PANTHER" id="PTHR32552:SF68">
    <property type="entry name" value="FERRICHROME OUTER MEMBRANE TRANSPORTER_PHAGE RECEPTOR"/>
    <property type="match status" value="1"/>
</dbReference>
<dbReference type="HOGENOM" id="CLU_008287_9_4_3"/>
<dbReference type="InParanoid" id="Q7NJ54"/>
<dbReference type="EnsemblBacteria" id="BAC89919">
    <property type="protein sequence ID" value="BAC89919"/>
    <property type="gene ID" value="BAC89919"/>
</dbReference>
<dbReference type="STRING" id="251221.gene:10759470"/>
<dbReference type="InterPro" id="IPR012910">
    <property type="entry name" value="Plug_dom"/>
</dbReference>
<evidence type="ECO:0000256" key="10">
    <source>
        <dbReference type="ARBA" id="ARBA00023077"/>
    </source>
</evidence>
<dbReference type="GO" id="GO:0033214">
    <property type="term" value="P:siderophore-iron import into cell"/>
    <property type="evidence" value="ECO:0000318"/>
    <property type="project" value="GO_Central"/>
</dbReference>
<name>Q7NJ54_GLOVI</name>
<dbReference type="InterPro" id="IPR010105">
    <property type="entry name" value="TonB_sidphr_rcpt"/>
</dbReference>
<proteinExistence type="inferred from homology"/>
<dbReference type="GO" id="GO:0015891">
    <property type="term" value="P:siderophore transport"/>
    <property type="evidence" value="ECO:0007669"/>
    <property type="project" value="InterPro"/>
</dbReference>
<dbReference type="PANTHER" id="PTHR32552">
    <property type="entry name" value="FERRICHROME IRON RECEPTOR-RELATED"/>
    <property type="match status" value="1"/>
</dbReference>
<protein>
    <submittedName>
        <fullName evidence="18">Ferrichrome-iron receptor</fullName>
    </submittedName>
</protein>